<dbReference type="EMBL" id="PSYR01000002">
    <property type="protein sequence ID" value="RCN57171.1"/>
    <property type="molecule type" value="Genomic_DNA"/>
</dbReference>
<dbReference type="Pfam" id="PF02272">
    <property type="entry name" value="DHHA1"/>
    <property type="match status" value="1"/>
</dbReference>
<dbReference type="InterPro" id="IPR001667">
    <property type="entry name" value="DDH_dom"/>
</dbReference>
<dbReference type="GO" id="GO:0006281">
    <property type="term" value="P:DNA repair"/>
    <property type="evidence" value="ECO:0007669"/>
    <property type="project" value="InterPro"/>
</dbReference>
<dbReference type="RefSeq" id="WP_114283495.1">
    <property type="nucleotide sequence ID" value="NZ_PSYR01000002.1"/>
</dbReference>
<evidence type="ECO:0000313" key="11">
    <source>
        <dbReference type="Proteomes" id="UP000253250"/>
    </source>
</evidence>
<keyword evidence="3" id="KW-0540">Nuclease</keyword>
<comment type="caution">
    <text evidence="10">The sequence shown here is derived from an EMBL/GenBank/DDBJ whole genome shotgun (WGS) entry which is preliminary data.</text>
</comment>
<dbReference type="InterPro" id="IPR038763">
    <property type="entry name" value="DHH_sf"/>
</dbReference>
<dbReference type="Gene3D" id="3.10.310.30">
    <property type="match status" value="1"/>
</dbReference>
<dbReference type="SUPFAM" id="SSF64182">
    <property type="entry name" value="DHH phosphoesterases"/>
    <property type="match status" value="1"/>
</dbReference>
<dbReference type="InterPro" id="IPR051673">
    <property type="entry name" value="SSDNA_exonuclease_RecJ"/>
</dbReference>
<keyword evidence="11" id="KW-1185">Reference proteome</keyword>
<dbReference type="Proteomes" id="UP000253250">
    <property type="component" value="Unassembled WGS sequence"/>
</dbReference>
<protein>
    <recommendedName>
        <fullName evidence="2">Single-stranded-DNA-specific exonuclease RecJ</fullName>
    </recommendedName>
</protein>
<evidence type="ECO:0000313" key="10">
    <source>
        <dbReference type="EMBL" id="RCN57171.1"/>
    </source>
</evidence>
<dbReference type="AlphaFoldDB" id="A0A368HI47"/>
<dbReference type="NCBIfam" id="TIGR00644">
    <property type="entry name" value="recJ"/>
    <property type="match status" value="1"/>
</dbReference>
<dbReference type="GO" id="GO:0008409">
    <property type="term" value="F:5'-3' exonuclease activity"/>
    <property type="evidence" value="ECO:0007669"/>
    <property type="project" value="InterPro"/>
</dbReference>
<evidence type="ECO:0000256" key="5">
    <source>
        <dbReference type="ARBA" id="ARBA00022839"/>
    </source>
</evidence>
<evidence type="ECO:0000259" key="9">
    <source>
        <dbReference type="Pfam" id="PF17768"/>
    </source>
</evidence>
<dbReference type="Gene3D" id="3.90.1640.30">
    <property type="match status" value="1"/>
</dbReference>
<dbReference type="Pfam" id="PF01368">
    <property type="entry name" value="DHH"/>
    <property type="match status" value="1"/>
</dbReference>
<feature type="domain" description="RecJ OB" evidence="9">
    <location>
        <begin position="447"/>
        <end position="546"/>
    </location>
</feature>
<dbReference type="PANTHER" id="PTHR30255:SF2">
    <property type="entry name" value="SINGLE-STRANDED-DNA-SPECIFIC EXONUCLEASE RECJ"/>
    <property type="match status" value="1"/>
</dbReference>
<dbReference type="GO" id="GO:0006310">
    <property type="term" value="P:DNA recombination"/>
    <property type="evidence" value="ECO:0007669"/>
    <property type="project" value="InterPro"/>
</dbReference>
<keyword evidence="4" id="KW-0378">Hydrolase</keyword>
<dbReference type="InterPro" id="IPR003156">
    <property type="entry name" value="DHHA1_dom"/>
</dbReference>
<evidence type="ECO:0000256" key="1">
    <source>
        <dbReference type="ARBA" id="ARBA00005915"/>
    </source>
</evidence>
<dbReference type="InterPro" id="IPR041122">
    <property type="entry name" value="RecJ_OB"/>
</dbReference>
<evidence type="ECO:0000259" key="8">
    <source>
        <dbReference type="Pfam" id="PF02272"/>
    </source>
</evidence>
<reference evidence="10 11" key="1">
    <citation type="submission" date="2018-02" db="EMBL/GenBank/DDBJ databases">
        <title>Insights into the biology of acidophilic members of the Acidiferrobacteraceae family derived from comparative genomic analyses.</title>
        <authorList>
            <person name="Issotta F."/>
            <person name="Thyssen C."/>
            <person name="Mena C."/>
            <person name="Moya A."/>
            <person name="Bellenberg S."/>
            <person name="Sproer C."/>
            <person name="Covarrubias P.C."/>
            <person name="Sand W."/>
            <person name="Quatrini R."/>
            <person name="Vera M."/>
        </authorList>
    </citation>
    <scope>NUCLEOTIDE SEQUENCE [LARGE SCALE GENOMIC DNA]</scope>
    <source>
        <strain evidence="11">m-1</strain>
    </source>
</reference>
<feature type="coiled-coil region" evidence="6">
    <location>
        <begin position="288"/>
        <end position="322"/>
    </location>
</feature>
<dbReference type="Pfam" id="PF17768">
    <property type="entry name" value="RecJ_OB"/>
    <property type="match status" value="1"/>
</dbReference>
<evidence type="ECO:0000256" key="2">
    <source>
        <dbReference type="ARBA" id="ARBA00019841"/>
    </source>
</evidence>
<dbReference type="InterPro" id="IPR004610">
    <property type="entry name" value="RecJ"/>
</dbReference>
<name>A0A368HI47_9GAMM</name>
<dbReference type="OrthoDB" id="9809852at2"/>
<accession>A0A368HI47</accession>
<proteinExistence type="inferred from homology"/>
<evidence type="ECO:0000256" key="4">
    <source>
        <dbReference type="ARBA" id="ARBA00022801"/>
    </source>
</evidence>
<keyword evidence="5 10" id="KW-0269">Exonuclease</keyword>
<organism evidence="10 11">
    <name type="scientific">Acidiferrobacter thiooxydans</name>
    <dbReference type="NCBI Taxonomy" id="163359"/>
    <lineage>
        <taxon>Bacteria</taxon>
        <taxon>Pseudomonadati</taxon>
        <taxon>Pseudomonadota</taxon>
        <taxon>Gammaproteobacteria</taxon>
        <taxon>Acidiferrobacterales</taxon>
        <taxon>Acidiferrobacteraceae</taxon>
        <taxon>Acidiferrobacter</taxon>
    </lineage>
</organism>
<dbReference type="GO" id="GO:0003676">
    <property type="term" value="F:nucleic acid binding"/>
    <property type="evidence" value="ECO:0007669"/>
    <property type="project" value="InterPro"/>
</dbReference>
<dbReference type="PANTHER" id="PTHR30255">
    <property type="entry name" value="SINGLE-STRANDED-DNA-SPECIFIC EXONUCLEASE RECJ"/>
    <property type="match status" value="1"/>
</dbReference>
<sequence length="556" mass="58785">MTARSAPTAIVEAVLDRLYAARGVGDRAAETRGLAALAVPDTLSGLEQATGALAEAIARGERILVIGDYDADGATGTALAVRGLRRLGARDVHYLIPDRAREGYGLSAAIVARAATLEPQWILTVDNGINSLEGARAACDRGLRLIITDHHLPGPTLPEAVAIVNPNQPADRFPSKALAGVGVVLYVLIALRRRLAADHVSLADLLDLVALGTIADCVPLDANNRVLVREGLRRMNAGRACAGIEALLLVSGRRPGRIYAQDLGFQIGPRLNAAGRLADMSVGVRCLLTDDRAEALALARELDALNRERREREAQMQAEASAHLAVAVEADTLSAGICLMEPHWHPGVVGILAGRLKDAYKRPAIVFAPADDGSLRGSGRSVPTLNLRDTLAAIGERHAGLIRQFGGHAAAAGLTVAEDDYPRFAAAFADEVERRIGRGPFVDARGDGVLQVEELTLALASAIRAGGPWGNGFPEPLFEGVFGVVEAAVVKEAHLRLRLAMDGRDEPLKAVAFRCKQAPPIGSSIAVRYYLGVDDFGGRETLCLYVAEWSAVSPGP</sequence>
<comment type="similarity">
    <text evidence="1">Belongs to the RecJ family.</text>
</comment>
<evidence type="ECO:0000256" key="3">
    <source>
        <dbReference type="ARBA" id="ARBA00022722"/>
    </source>
</evidence>
<feature type="domain" description="DHHA1" evidence="8">
    <location>
        <begin position="341"/>
        <end position="432"/>
    </location>
</feature>
<keyword evidence="6" id="KW-0175">Coiled coil</keyword>
<evidence type="ECO:0000259" key="7">
    <source>
        <dbReference type="Pfam" id="PF01368"/>
    </source>
</evidence>
<feature type="domain" description="DDH" evidence="7">
    <location>
        <begin position="62"/>
        <end position="213"/>
    </location>
</feature>
<evidence type="ECO:0000256" key="6">
    <source>
        <dbReference type="SAM" id="Coils"/>
    </source>
</evidence>
<gene>
    <name evidence="10" type="primary">recJ</name>
    <name evidence="10" type="ORF">C4900_10300</name>
</gene>